<proteinExistence type="predicted"/>
<dbReference type="GO" id="GO:0004077">
    <property type="term" value="F:biotin--[biotin carboxyl-carrier protein] ligase activity"/>
    <property type="evidence" value="ECO:0007669"/>
    <property type="project" value="UniProtKB-EC"/>
</dbReference>
<dbReference type="AlphaFoldDB" id="A0A5C7AMR5"/>
<feature type="domain" description="BPL/LPL catalytic" evidence="2">
    <location>
        <begin position="1"/>
        <end position="177"/>
    </location>
</feature>
<dbReference type="InterPro" id="IPR004143">
    <property type="entry name" value="BPL_LPL_catalytic"/>
</dbReference>
<dbReference type="RefSeq" id="WP_147136864.1">
    <property type="nucleotide sequence ID" value="NZ_VOSC01000030.1"/>
</dbReference>
<evidence type="ECO:0000259" key="2">
    <source>
        <dbReference type="PROSITE" id="PS51733"/>
    </source>
</evidence>
<evidence type="ECO:0000313" key="3">
    <source>
        <dbReference type="EMBL" id="TXE07122.1"/>
    </source>
</evidence>
<dbReference type="InterPro" id="IPR004408">
    <property type="entry name" value="Biotin_CoA_COase_ligase"/>
</dbReference>
<dbReference type="CDD" id="cd16442">
    <property type="entry name" value="BPL"/>
    <property type="match status" value="1"/>
</dbReference>
<reference evidence="4" key="1">
    <citation type="submission" date="2019-08" db="EMBL/GenBank/DDBJ databases">
        <title>Seonamhaeicola sediminis sp. nov., isolated from marine sediment.</title>
        <authorList>
            <person name="Cao W.R."/>
        </authorList>
    </citation>
    <scope>NUCLEOTIDE SEQUENCE [LARGE SCALE GENOMIC DNA]</scope>
    <source>
        <strain evidence="4">Gy8</strain>
    </source>
</reference>
<evidence type="ECO:0000256" key="1">
    <source>
        <dbReference type="ARBA" id="ARBA00022598"/>
    </source>
</evidence>
<dbReference type="SUPFAM" id="SSF55681">
    <property type="entry name" value="Class II aaRS and biotin synthetases"/>
    <property type="match status" value="1"/>
</dbReference>
<dbReference type="PROSITE" id="PS51733">
    <property type="entry name" value="BPL_LPL_CATALYTIC"/>
    <property type="match status" value="1"/>
</dbReference>
<dbReference type="Pfam" id="PF03099">
    <property type="entry name" value="BPL_LplA_LipB"/>
    <property type="match status" value="1"/>
</dbReference>
<sequence>MHIIKLSATNSTNSYLRSLIADENLNDFTAVITQNQTSGRGQMGTVWNAEAGKNLTFSVFKDISGFYLEHPFYISMVAALALIKTLNFFGIPKISVKWPNDILSENKKICGVLIENVIKNNKMTASIIGMGLNVNQTEFENLPKASSLKIITGRVFSIDEVAITIINNLKFYFEFLKAGNTAIIKNEYVNYLFRKNKPSTFLDAEGCMFSGFIKGVTNTGNLKVLLENNIVKTFDLKEIQLLY</sequence>
<dbReference type="GO" id="GO:0005737">
    <property type="term" value="C:cytoplasm"/>
    <property type="evidence" value="ECO:0007669"/>
    <property type="project" value="TreeGrafter"/>
</dbReference>
<dbReference type="PANTHER" id="PTHR12835">
    <property type="entry name" value="BIOTIN PROTEIN LIGASE"/>
    <property type="match status" value="1"/>
</dbReference>
<gene>
    <name evidence="3" type="ORF">FUA26_12925</name>
</gene>
<dbReference type="InterPro" id="IPR045864">
    <property type="entry name" value="aa-tRNA-synth_II/BPL/LPL"/>
</dbReference>
<protein>
    <submittedName>
        <fullName evidence="3">Biotin--[acetyl-CoA-carboxylase] ligase</fullName>
        <ecNumber evidence="3">6.3.4.15</ecNumber>
    </submittedName>
</protein>
<dbReference type="EMBL" id="VOSC01000030">
    <property type="protein sequence ID" value="TXE07122.1"/>
    <property type="molecule type" value="Genomic_DNA"/>
</dbReference>
<comment type="caution">
    <text evidence="3">The sequence shown here is derived from an EMBL/GenBank/DDBJ whole genome shotgun (WGS) entry which is preliminary data.</text>
</comment>
<dbReference type="Gene3D" id="3.30.930.10">
    <property type="entry name" value="Bira Bifunctional Protein, Domain 2"/>
    <property type="match status" value="1"/>
</dbReference>
<dbReference type="EC" id="6.3.4.15" evidence="3"/>
<name>A0A5C7AMR5_9FLAO</name>
<dbReference type="OrthoDB" id="9807064at2"/>
<keyword evidence="1 3" id="KW-0436">Ligase</keyword>
<keyword evidence="4" id="KW-1185">Reference proteome</keyword>
<dbReference type="NCBIfam" id="TIGR00121">
    <property type="entry name" value="birA_ligase"/>
    <property type="match status" value="1"/>
</dbReference>
<accession>A0A5C7AMR5</accession>
<evidence type="ECO:0000313" key="4">
    <source>
        <dbReference type="Proteomes" id="UP000321790"/>
    </source>
</evidence>
<organism evidence="3 4">
    <name type="scientific">Seonamhaeicola algicola</name>
    <dbReference type="NCBI Taxonomy" id="1719036"/>
    <lineage>
        <taxon>Bacteria</taxon>
        <taxon>Pseudomonadati</taxon>
        <taxon>Bacteroidota</taxon>
        <taxon>Flavobacteriia</taxon>
        <taxon>Flavobacteriales</taxon>
        <taxon>Flavobacteriaceae</taxon>
    </lineage>
</organism>
<dbReference type="PANTHER" id="PTHR12835:SF5">
    <property type="entry name" value="BIOTIN--PROTEIN LIGASE"/>
    <property type="match status" value="1"/>
</dbReference>
<dbReference type="Proteomes" id="UP000321790">
    <property type="component" value="Unassembled WGS sequence"/>
</dbReference>